<sequence>MGAINMAAKYRISLKDPGVPGVLRMGEERFSFTPNDPRSPAKLDVPFGSIKGHKFSKDGSKQALLNLMQDSGGYIFEFENFSNRNVCRDFVGDHGIQRDGRIETADADNEISRRRTLSQDLNRHASVVIEGRALDIELGDTRTVAEALARFKKGSSVETSDDDTNQERQEKATRMTEIDDLQGPRNLAYAPLCIKDPRDYFEAQQANAFKALDDSGAGFKTTDCTLNGEESYAYLLKQISEGIVKGMSDIIQPDVALKVLNGLNQHLASIKNHTGRSPLDNVLDRLPIQTKNELMHYWTSIQELLRHFWSSYPITTGYLYNKVLSMCFLCKLPICKHNFSYIFFC</sequence>
<protein>
    <submittedName>
        <fullName evidence="3">Putative RNA polymerase II transcription factor B subunit 1-1</fullName>
    </submittedName>
</protein>
<feature type="domain" description="TFIIH p62 subunit N-terminal" evidence="2">
    <location>
        <begin position="20"/>
        <end position="88"/>
    </location>
</feature>
<dbReference type="GO" id="GO:0000439">
    <property type="term" value="C:transcription factor TFIIH core complex"/>
    <property type="evidence" value="ECO:0007669"/>
    <property type="project" value="InterPro"/>
</dbReference>
<dbReference type="Proteomes" id="UP000236161">
    <property type="component" value="Unassembled WGS sequence"/>
</dbReference>
<feature type="region of interest" description="Disordered" evidence="1">
    <location>
        <begin position="154"/>
        <end position="173"/>
    </location>
</feature>
<organism evidence="3 4">
    <name type="scientific">Apostasia shenzhenica</name>
    <dbReference type="NCBI Taxonomy" id="1088818"/>
    <lineage>
        <taxon>Eukaryota</taxon>
        <taxon>Viridiplantae</taxon>
        <taxon>Streptophyta</taxon>
        <taxon>Embryophyta</taxon>
        <taxon>Tracheophyta</taxon>
        <taxon>Spermatophyta</taxon>
        <taxon>Magnoliopsida</taxon>
        <taxon>Liliopsida</taxon>
        <taxon>Asparagales</taxon>
        <taxon>Orchidaceae</taxon>
        <taxon>Apostasioideae</taxon>
        <taxon>Apostasia</taxon>
    </lineage>
</organism>
<keyword evidence="4" id="KW-1185">Reference proteome</keyword>
<name>A0A2I0AFQ6_9ASPA</name>
<dbReference type="OrthoDB" id="360521at2759"/>
<dbReference type="GO" id="GO:0006351">
    <property type="term" value="P:DNA-templated transcription"/>
    <property type="evidence" value="ECO:0007669"/>
    <property type="project" value="InterPro"/>
</dbReference>
<dbReference type="PANTHER" id="PTHR12856">
    <property type="entry name" value="TRANSCRIPTION INITIATION FACTOR IIH-RELATED"/>
    <property type="match status" value="1"/>
</dbReference>
<evidence type="ECO:0000313" key="3">
    <source>
        <dbReference type="EMBL" id="PKA54373.1"/>
    </source>
</evidence>
<proteinExistence type="predicted"/>
<gene>
    <name evidence="3" type="primary">TFB1-1</name>
    <name evidence="3" type="ORF">AXF42_Ash000206</name>
</gene>
<dbReference type="EMBL" id="KZ451982">
    <property type="protein sequence ID" value="PKA54373.1"/>
    <property type="molecule type" value="Genomic_DNA"/>
</dbReference>
<accession>A0A2I0AFQ6</accession>
<evidence type="ECO:0000259" key="2">
    <source>
        <dbReference type="Pfam" id="PF08567"/>
    </source>
</evidence>
<reference evidence="3 4" key="1">
    <citation type="journal article" date="2017" name="Nature">
        <title>The Apostasia genome and the evolution of orchids.</title>
        <authorList>
            <person name="Zhang G.Q."/>
            <person name="Liu K.W."/>
            <person name="Li Z."/>
            <person name="Lohaus R."/>
            <person name="Hsiao Y.Y."/>
            <person name="Niu S.C."/>
            <person name="Wang J.Y."/>
            <person name="Lin Y.C."/>
            <person name="Xu Q."/>
            <person name="Chen L.J."/>
            <person name="Yoshida K."/>
            <person name="Fujiwara S."/>
            <person name="Wang Z.W."/>
            <person name="Zhang Y.Q."/>
            <person name="Mitsuda N."/>
            <person name="Wang M."/>
            <person name="Liu G.H."/>
            <person name="Pecoraro L."/>
            <person name="Huang H.X."/>
            <person name="Xiao X.J."/>
            <person name="Lin M."/>
            <person name="Wu X.Y."/>
            <person name="Wu W.L."/>
            <person name="Chen Y.Y."/>
            <person name="Chang S.B."/>
            <person name="Sakamoto S."/>
            <person name="Ohme-Takagi M."/>
            <person name="Yagi M."/>
            <person name="Zeng S.J."/>
            <person name="Shen C.Y."/>
            <person name="Yeh C.M."/>
            <person name="Luo Y.B."/>
            <person name="Tsai W.C."/>
            <person name="Van de Peer Y."/>
            <person name="Liu Z.J."/>
        </authorList>
    </citation>
    <scope>NUCLEOTIDE SEQUENCE [LARGE SCALE GENOMIC DNA]</scope>
    <source>
        <strain evidence="4">cv. Shenzhen</strain>
        <tissue evidence="3">Stem</tissue>
    </source>
</reference>
<dbReference type="Pfam" id="PF08567">
    <property type="entry name" value="PH_TFIIH"/>
    <property type="match status" value="1"/>
</dbReference>
<dbReference type="InterPro" id="IPR027079">
    <property type="entry name" value="Tfb1/GTF2H1"/>
</dbReference>
<evidence type="ECO:0000313" key="4">
    <source>
        <dbReference type="Proteomes" id="UP000236161"/>
    </source>
</evidence>
<evidence type="ECO:0000256" key="1">
    <source>
        <dbReference type="SAM" id="MobiDB-lite"/>
    </source>
</evidence>
<dbReference type="AlphaFoldDB" id="A0A2I0AFQ6"/>
<dbReference type="STRING" id="1088818.A0A2I0AFQ6"/>
<dbReference type="InterPro" id="IPR013876">
    <property type="entry name" value="TFIIH_BTF_p62_N"/>
</dbReference>
<dbReference type="SUPFAM" id="SSF50729">
    <property type="entry name" value="PH domain-like"/>
    <property type="match status" value="1"/>
</dbReference>
<dbReference type="GO" id="GO:0006289">
    <property type="term" value="P:nucleotide-excision repair"/>
    <property type="evidence" value="ECO:0007669"/>
    <property type="project" value="InterPro"/>
</dbReference>